<proteinExistence type="inferred from homology"/>
<feature type="compositionally biased region" description="Polar residues" evidence="9">
    <location>
        <begin position="238"/>
        <end position="252"/>
    </location>
</feature>
<dbReference type="AlphaFoldDB" id="A0A3S3PER7"/>
<keyword evidence="7" id="KW-0539">Nucleus</keyword>
<feature type="region of interest" description="Disordered" evidence="9">
    <location>
        <begin position="145"/>
        <end position="173"/>
    </location>
</feature>
<comment type="caution">
    <text evidence="10">The sequence shown here is derived from an EMBL/GenBank/DDBJ whole genome shotgun (WGS) entry which is preliminary data.</text>
</comment>
<gene>
    <name evidence="10" type="ORF">B4U79_12455</name>
    <name evidence="11" type="ORF">B4U79_14061</name>
</gene>
<dbReference type="PANTHER" id="PTHR13104">
    <property type="entry name" value="MED-6-RELATED"/>
    <property type="match status" value="1"/>
</dbReference>
<protein>
    <recommendedName>
        <fullName evidence="3">Mediator of RNA polymerase II transcription subunit 6</fullName>
    </recommendedName>
    <alternativeName>
        <fullName evidence="8">Mediator complex subunit 6</fullName>
    </alternativeName>
</protein>
<dbReference type="GO" id="GO:0006357">
    <property type="term" value="P:regulation of transcription by RNA polymerase II"/>
    <property type="evidence" value="ECO:0007669"/>
    <property type="project" value="InterPro"/>
</dbReference>
<reference evidence="10 12" key="1">
    <citation type="journal article" date="2018" name="Gigascience">
        <title>Genomes of trombidid mites reveal novel predicted allergens and laterally-transferred genes associated with secondary metabolism.</title>
        <authorList>
            <person name="Dong X."/>
            <person name="Chaisiri K."/>
            <person name="Xia D."/>
            <person name="Armstrong S.D."/>
            <person name="Fang Y."/>
            <person name="Donnelly M.J."/>
            <person name="Kadowaki T."/>
            <person name="McGarry J.W."/>
            <person name="Darby A.C."/>
            <person name="Makepeace B.L."/>
        </authorList>
    </citation>
    <scope>NUCLEOTIDE SEQUENCE [LARGE SCALE GENOMIC DNA]</scope>
    <source>
        <strain evidence="10">UoL-WK</strain>
    </source>
</reference>
<name>A0A3S3PER7_9ACAR</name>
<dbReference type="OrthoDB" id="344220at2759"/>
<sequence>MNEIKENPLYISWHDSTWIPLLNQNNVLDYFSERSNPLYDRTCNNEIIKMQKLTNQQLVNMTGLEYILLHVQEPILYVIRKQHRHSPTQVTPIADYYVLAGYVYQAPDLNAVISSRLSAAIHHLLSAFEEVHSFMRYHPTKGYSWEFGKESESKDREKSEKSKEKTKEEPSSAFQRARVDILLGELMKKFPPKVIQPQPVTNQVDIKPNAANAEETKANSEKSETKVEIKTEKVETISNASNVTNPSLNRTTVPPPEKRQRTA</sequence>
<evidence type="ECO:0000256" key="2">
    <source>
        <dbReference type="ARBA" id="ARBA00007526"/>
    </source>
</evidence>
<dbReference type="EMBL" id="NCKU01000016">
    <property type="protein sequence ID" value="RWS17941.1"/>
    <property type="molecule type" value="Genomic_DNA"/>
</dbReference>
<dbReference type="InterPro" id="IPR038566">
    <property type="entry name" value="Mediator_Med6_sf"/>
</dbReference>
<feature type="compositionally biased region" description="Basic and acidic residues" evidence="9">
    <location>
        <begin position="147"/>
        <end position="170"/>
    </location>
</feature>
<evidence type="ECO:0000256" key="9">
    <source>
        <dbReference type="SAM" id="MobiDB-lite"/>
    </source>
</evidence>
<evidence type="ECO:0000313" key="12">
    <source>
        <dbReference type="Proteomes" id="UP000285301"/>
    </source>
</evidence>
<dbReference type="GO" id="GO:0003712">
    <property type="term" value="F:transcription coregulator activity"/>
    <property type="evidence" value="ECO:0007669"/>
    <property type="project" value="InterPro"/>
</dbReference>
<evidence type="ECO:0000256" key="1">
    <source>
        <dbReference type="ARBA" id="ARBA00004123"/>
    </source>
</evidence>
<dbReference type="Proteomes" id="UP000285301">
    <property type="component" value="Unassembled WGS sequence"/>
</dbReference>
<evidence type="ECO:0000256" key="6">
    <source>
        <dbReference type="ARBA" id="ARBA00023163"/>
    </source>
</evidence>
<dbReference type="Gene3D" id="3.10.450.580">
    <property type="entry name" value="Mediator complex, subunit Med6"/>
    <property type="match status" value="1"/>
</dbReference>
<feature type="compositionally biased region" description="Basic and acidic residues" evidence="9">
    <location>
        <begin position="214"/>
        <end position="235"/>
    </location>
</feature>
<reference evidence="10" key="2">
    <citation type="submission" date="2018-11" db="EMBL/GenBank/DDBJ databases">
        <title>Trombidioid mite genomics.</title>
        <authorList>
            <person name="Dong X."/>
        </authorList>
    </citation>
    <scope>NUCLEOTIDE SEQUENCE</scope>
    <source>
        <strain evidence="10">UoL-WK</strain>
    </source>
</reference>
<dbReference type="Pfam" id="PF04934">
    <property type="entry name" value="Med6"/>
    <property type="match status" value="1"/>
</dbReference>
<comment type="subcellular location">
    <subcellularLocation>
        <location evidence="1">Nucleus</location>
    </subcellularLocation>
</comment>
<keyword evidence="6" id="KW-0804">Transcription</keyword>
<dbReference type="PIRSF" id="PIRSF023869">
    <property type="entry name" value="Mediator_MED6_meta/pln"/>
    <property type="match status" value="1"/>
</dbReference>
<organism evidence="10 12">
    <name type="scientific">Dinothrombium tinctorium</name>
    <dbReference type="NCBI Taxonomy" id="1965070"/>
    <lineage>
        <taxon>Eukaryota</taxon>
        <taxon>Metazoa</taxon>
        <taxon>Ecdysozoa</taxon>
        <taxon>Arthropoda</taxon>
        <taxon>Chelicerata</taxon>
        <taxon>Arachnida</taxon>
        <taxon>Acari</taxon>
        <taxon>Acariformes</taxon>
        <taxon>Trombidiformes</taxon>
        <taxon>Prostigmata</taxon>
        <taxon>Anystina</taxon>
        <taxon>Parasitengona</taxon>
        <taxon>Trombidioidea</taxon>
        <taxon>Trombidiidae</taxon>
        <taxon>Dinothrombium</taxon>
    </lineage>
</organism>
<evidence type="ECO:0000256" key="3">
    <source>
        <dbReference type="ARBA" id="ARBA00020634"/>
    </source>
</evidence>
<dbReference type="EMBL" id="NCKU01000017">
    <property type="protein sequence ID" value="RWS17922.1"/>
    <property type="molecule type" value="Genomic_DNA"/>
</dbReference>
<keyword evidence="12" id="KW-1185">Reference proteome</keyword>
<evidence type="ECO:0000313" key="10">
    <source>
        <dbReference type="EMBL" id="RWS17922.1"/>
    </source>
</evidence>
<evidence type="ECO:0000256" key="4">
    <source>
        <dbReference type="ARBA" id="ARBA00023015"/>
    </source>
</evidence>
<keyword evidence="5" id="KW-0010">Activator</keyword>
<dbReference type="GO" id="GO:0016592">
    <property type="term" value="C:mediator complex"/>
    <property type="evidence" value="ECO:0007669"/>
    <property type="project" value="InterPro"/>
</dbReference>
<dbReference type="InterPro" id="IPR016820">
    <property type="entry name" value="Mediator_Med6_met/pln"/>
</dbReference>
<accession>A0A3S3PER7</accession>
<evidence type="ECO:0000256" key="7">
    <source>
        <dbReference type="ARBA" id="ARBA00023242"/>
    </source>
</evidence>
<keyword evidence="4" id="KW-0805">Transcription regulation</keyword>
<evidence type="ECO:0000313" key="11">
    <source>
        <dbReference type="EMBL" id="RWS17941.1"/>
    </source>
</evidence>
<dbReference type="InterPro" id="IPR007018">
    <property type="entry name" value="Mediator_Med6"/>
</dbReference>
<comment type="similarity">
    <text evidence="2">Belongs to the Mediator complex subunit 6 family.</text>
</comment>
<dbReference type="STRING" id="1965070.A0A3S3PER7"/>
<feature type="region of interest" description="Disordered" evidence="9">
    <location>
        <begin position="199"/>
        <end position="263"/>
    </location>
</feature>
<evidence type="ECO:0000256" key="8">
    <source>
        <dbReference type="ARBA" id="ARBA00031259"/>
    </source>
</evidence>
<evidence type="ECO:0000256" key="5">
    <source>
        <dbReference type="ARBA" id="ARBA00023159"/>
    </source>
</evidence>